<dbReference type="InterPro" id="IPR023614">
    <property type="entry name" value="Porin_dom_sf"/>
</dbReference>
<evidence type="ECO:0000259" key="2">
    <source>
        <dbReference type="Pfam" id="PF13609"/>
    </source>
</evidence>
<dbReference type="OrthoDB" id="197869at2"/>
<dbReference type="EMBL" id="CP001339">
    <property type="protein sequence ID" value="ACL72506.1"/>
    <property type="molecule type" value="Genomic_DNA"/>
</dbReference>
<dbReference type="eggNOG" id="COG3203">
    <property type="taxonomic scope" value="Bacteria"/>
</dbReference>
<dbReference type="SUPFAM" id="SSF56935">
    <property type="entry name" value="Porins"/>
    <property type="match status" value="1"/>
</dbReference>
<dbReference type="Gene3D" id="2.40.160.10">
    <property type="entry name" value="Porin"/>
    <property type="match status" value="1"/>
</dbReference>
<dbReference type="STRING" id="396588.Tgr7_1421"/>
<evidence type="ECO:0000256" key="1">
    <source>
        <dbReference type="SAM" id="SignalP"/>
    </source>
</evidence>
<dbReference type="InterPro" id="IPR033900">
    <property type="entry name" value="Gram_neg_porin_domain"/>
</dbReference>
<dbReference type="KEGG" id="tgr:Tgr7_1421"/>
<dbReference type="Pfam" id="PF13609">
    <property type="entry name" value="Porin_4"/>
    <property type="match status" value="1"/>
</dbReference>
<reference evidence="3 4" key="1">
    <citation type="journal article" date="2011" name="Stand. Genomic Sci.">
        <title>Complete genome sequence of 'Thioalkalivibrio sulfidophilus' HL-EbGr7.</title>
        <authorList>
            <person name="Muyzer G."/>
            <person name="Sorokin D.Y."/>
            <person name="Mavromatis K."/>
            <person name="Lapidus A."/>
            <person name="Clum A."/>
            <person name="Ivanova N."/>
            <person name="Pati A."/>
            <person name="d'Haeseleer P."/>
            <person name="Woyke T."/>
            <person name="Kyrpides N.C."/>
        </authorList>
    </citation>
    <scope>NUCLEOTIDE SEQUENCE [LARGE SCALE GENOMIC DNA]</scope>
    <source>
        <strain evidence="3 4">HL-EbGR7</strain>
    </source>
</reference>
<protein>
    <recommendedName>
        <fullName evidence="2">Porin domain-containing protein</fullName>
    </recommendedName>
</protein>
<evidence type="ECO:0000313" key="3">
    <source>
        <dbReference type="EMBL" id="ACL72506.1"/>
    </source>
</evidence>
<dbReference type="RefSeq" id="WP_012637989.1">
    <property type="nucleotide sequence ID" value="NC_011901.1"/>
</dbReference>
<evidence type="ECO:0000313" key="4">
    <source>
        <dbReference type="Proteomes" id="UP000002383"/>
    </source>
</evidence>
<feature type="chain" id="PRO_5002873254" description="Porin domain-containing protein" evidence="1">
    <location>
        <begin position="24"/>
        <end position="376"/>
    </location>
</feature>
<gene>
    <name evidence="3" type="ordered locus">Tgr7_1421</name>
</gene>
<proteinExistence type="predicted"/>
<dbReference type="GO" id="GO:0015288">
    <property type="term" value="F:porin activity"/>
    <property type="evidence" value="ECO:0007669"/>
    <property type="project" value="InterPro"/>
</dbReference>
<sequence length="376" mass="40706" precursor="true">MRRNALALGVALSLASAGQQAMAIEDIRINGFLTAAATQTDADSPYNIDLASDALRFDGRDNRLGLQIAADINERMSFTMQLLARAVPDNFNAEADWAFVGYNVSDDLQVRAGKVKLPTFLTSDYIEVGYAYPWIRPPQEVYSLSPITSLSGVDVLWTVPVGNNRLLVQPYYGNSSGTGFVTGMQAESGPPFPEVGTEVNFEAKQLAGINLALSTDIGTFRVGYLTTKVSSAFEVNGNRLIDDDKATFMSVGMNIDWNNFVGYAEWAARDQDGGAEFGFPDQKAWYVTAGYRIGPWLPSITYAQLEAGSPDNESVKAYTQEQSSVTLGVRYELAAGAALKFEATRVEPKNDNIGLFDGPLGSSNANVYGLALDVVF</sequence>
<dbReference type="HOGENOM" id="CLU_036480_0_0_6"/>
<organism evidence="3 4">
    <name type="scientific">Thioalkalivibrio sulfidiphilus (strain HL-EbGR7)</name>
    <dbReference type="NCBI Taxonomy" id="396588"/>
    <lineage>
        <taxon>Bacteria</taxon>
        <taxon>Pseudomonadati</taxon>
        <taxon>Pseudomonadota</taxon>
        <taxon>Gammaproteobacteria</taxon>
        <taxon>Chromatiales</taxon>
        <taxon>Ectothiorhodospiraceae</taxon>
        <taxon>Thioalkalivibrio</taxon>
    </lineage>
</organism>
<keyword evidence="1" id="KW-0732">Signal</keyword>
<accession>B8GRF2</accession>
<dbReference type="Proteomes" id="UP000002383">
    <property type="component" value="Chromosome"/>
</dbReference>
<feature type="signal peptide" evidence="1">
    <location>
        <begin position="1"/>
        <end position="23"/>
    </location>
</feature>
<keyword evidence="4" id="KW-1185">Reference proteome</keyword>
<feature type="domain" description="Porin" evidence="2">
    <location>
        <begin position="11"/>
        <end position="350"/>
    </location>
</feature>
<name>B8GRF2_THISH</name>
<dbReference type="AlphaFoldDB" id="B8GRF2"/>
<dbReference type="GO" id="GO:0016020">
    <property type="term" value="C:membrane"/>
    <property type="evidence" value="ECO:0007669"/>
    <property type="project" value="InterPro"/>
</dbReference>